<proteinExistence type="inferred from homology"/>
<dbReference type="PRINTS" id="PR00039">
    <property type="entry name" value="HTHLYSR"/>
</dbReference>
<protein>
    <submittedName>
        <fullName evidence="6">LysR family transcriptional regulator</fullName>
    </submittedName>
</protein>
<evidence type="ECO:0000256" key="1">
    <source>
        <dbReference type="ARBA" id="ARBA00009437"/>
    </source>
</evidence>
<dbReference type="CDD" id="cd05466">
    <property type="entry name" value="PBP2_LTTR_substrate"/>
    <property type="match status" value="1"/>
</dbReference>
<name>A0A1U9K087_9BURK</name>
<evidence type="ECO:0000259" key="5">
    <source>
        <dbReference type="PROSITE" id="PS50931"/>
    </source>
</evidence>
<dbReference type="SUPFAM" id="SSF46785">
    <property type="entry name" value="Winged helix' DNA-binding domain"/>
    <property type="match status" value="1"/>
</dbReference>
<accession>A0A1U9K087</accession>
<dbReference type="PROSITE" id="PS50931">
    <property type="entry name" value="HTH_LYSR"/>
    <property type="match status" value="1"/>
</dbReference>
<reference evidence="6 7" key="1">
    <citation type="submission" date="2017-01" db="EMBL/GenBank/DDBJ databases">
        <title>Complete Genome Sequence of Paenalcaligenes hominis, Isolated from a paraplegic Patient with neurogenic bladder.</title>
        <authorList>
            <person name="Mukhopadhyay R."/>
            <person name="Joaquin J."/>
            <person name="Hogue R."/>
            <person name="Kilaru A."/>
            <person name="Jospin G."/>
            <person name="Mars K."/>
            <person name="Eisen J.A."/>
            <person name="Chaturvedi V."/>
        </authorList>
    </citation>
    <scope>NUCLEOTIDE SEQUENCE [LARGE SCALE GENOMIC DNA]</scope>
    <source>
        <strain evidence="6 7">15S00501</strain>
    </source>
</reference>
<evidence type="ECO:0000256" key="2">
    <source>
        <dbReference type="ARBA" id="ARBA00023015"/>
    </source>
</evidence>
<dbReference type="InterPro" id="IPR000847">
    <property type="entry name" value="LysR_HTH_N"/>
</dbReference>
<dbReference type="Gene3D" id="1.10.10.10">
    <property type="entry name" value="Winged helix-like DNA-binding domain superfamily/Winged helix DNA-binding domain"/>
    <property type="match status" value="1"/>
</dbReference>
<dbReference type="Gene3D" id="3.40.190.10">
    <property type="entry name" value="Periplasmic binding protein-like II"/>
    <property type="match status" value="2"/>
</dbReference>
<dbReference type="KEGG" id="phn:PAEH1_07450"/>
<dbReference type="FunFam" id="1.10.10.10:FF:000001">
    <property type="entry name" value="LysR family transcriptional regulator"/>
    <property type="match status" value="1"/>
</dbReference>
<organism evidence="6 7">
    <name type="scientific">Paenalcaligenes hominis</name>
    <dbReference type="NCBI Taxonomy" id="643674"/>
    <lineage>
        <taxon>Bacteria</taxon>
        <taxon>Pseudomonadati</taxon>
        <taxon>Pseudomonadota</taxon>
        <taxon>Betaproteobacteria</taxon>
        <taxon>Burkholderiales</taxon>
        <taxon>Alcaligenaceae</taxon>
        <taxon>Paenalcaligenes</taxon>
    </lineage>
</organism>
<keyword evidence="3" id="KW-0238">DNA-binding</keyword>
<evidence type="ECO:0000256" key="3">
    <source>
        <dbReference type="ARBA" id="ARBA00023125"/>
    </source>
</evidence>
<dbReference type="OrthoDB" id="9803735at2"/>
<dbReference type="InterPro" id="IPR036390">
    <property type="entry name" value="WH_DNA-bd_sf"/>
</dbReference>
<dbReference type="GO" id="GO:0003700">
    <property type="term" value="F:DNA-binding transcription factor activity"/>
    <property type="evidence" value="ECO:0007669"/>
    <property type="project" value="InterPro"/>
</dbReference>
<dbReference type="Proteomes" id="UP000189369">
    <property type="component" value="Chromosome"/>
</dbReference>
<dbReference type="STRING" id="643674.PAEH1_07450"/>
<dbReference type="InterPro" id="IPR036388">
    <property type="entry name" value="WH-like_DNA-bd_sf"/>
</dbReference>
<dbReference type="RefSeq" id="WP_077734001.1">
    <property type="nucleotide sequence ID" value="NZ_JBGJLN010000001.1"/>
</dbReference>
<dbReference type="GO" id="GO:0000976">
    <property type="term" value="F:transcription cis-regulatory region binding"/>
    <property type="evidence" value="ECO:0007669"/>
    <property type="project" value="TreeGrafter"/>
</dbReference>
<evidence type="ECO:0000313" key="7">
    <source>
        <dbReference type="Proteomes" id="UP000189369"/>
    </source>
</evidence>
<sequence>MIDFKQIEAFIWVAELGGFSAAAEKLNTTQPSISQRIASFERELSTRVFDRGARGIKLTDKGHELLPHAQRLLDQRNEMLHVAQSTSVIQGTFHLGVAETLVHTWLPLLIEQLYLQYPALNIEIHVDTSQVLKEKLLNYQLDLAFFVGKETDNNTEYMPIGEYGLAWVASPNLKLPKRQLRVPDLGVYPVITYPVGSLPYRVVTQILRDAKVPSPRIYGSASLSTIIHMTSRGMGVSLLAKVLVEDLLSQGKLRLLDVDQPLPALEFYAHWLKSPDSHAARTVARLAQHIAEDFTY</sequence>
<comment type="similarity">
    <text evidence="1">Belongs to the LysR transcriptional regulatory family.</text>
</comment>
<dbReference type="InterPro" id="IPR005119">
    <property type="entry name" value="LysR_subst-bd"/>
</dbReference>
<dbReference type="Pfam" id="PF00126">
    <property type="entry name" value="HTH_1"/>
    <property type="match status" value="1"/>
</dbReference>
<feature type="domain" description="HTH lysR-type" evidence="5">
    <location>
        <begin position="2"/>
        <end position="59"/>
    </location>
</feature>
<keyword evidence="2" id="KW-0805">Transcription regulation</keyword>
<keyword evidence="4" id="KW-0804">Transcription</keyword>
<dbReference type="Pfam" id="PF03466">
    <property type="entry name" value="LysR_substrate"/>
    <property type="match status" value="1"/>
</dbReference>
<dbReference type="AlphaFoldDB" id="A0A1U9K087"/>
<dbReference type="PANTHER" id="PTHR30126:SF77">
    <property type="entry name" value="TRANSCRIPTIONAL REGULATORY PROTEIN"/>
    <property type="match status" value="1"/>
</dbReference>
<evidence type="ECO:0000313" key="6">
    <source>
        <dbReference type="EMBL" id="AQS51432.1"/>
    </source>
</evidence>
<dbReference type="SUPFAM" id="SSF53850">
    <property type="entry name" value="Periplasmic binding protein-like II"/>
    <property type="match status" value="1"/>
</dbReference>
<gene>
    <name evidence="6" type="ORF">PAEH1_07450</name>
</gene>
<dbReference type="EMBL" id="CP019697">
    <property type="protein sequence ID" value="AQS51432.1"/>
    <property type="molecule type" value="Genomic_DNA"/>
</dbReference>
<dbReference type="PANTHER" id="PTHR30126">
    <property type="entry name" value="HTH-TYPE TRANSCRIPTIONAL REGULATOR"/>
    <property type="match status" value="1"/>
</dbReference>
<evidence type="ECO:0000256" key="4">
    <source>
        <dbReference type="ARBA" id="ARBA00023163"/>
    </source>
</evidence>